<dbReference type="AlphaFoldDB" id="A0A6C0CXV1"/>
<reference evidence="2" key="1">
    <citation type="journal article" date="2020" name="Nature">
        <title>Giant virus diversity and host interactions through global metagenomics.</title>
        <authorList>
            <person name="Schulz F."/>
            <person name="Roux S."/>
            <person name="Paez-Espino D."/>
            <person name="Jungbluth S."/>
            <person name="Walsh D.A."/>
            <person name="Denef V.J."/>
            <person name="McMahon K.D."/>
            <person name="Konstantinidis K.T."/>
            <person name="Eloe-Fadrosh E.A."/>
            <person name="Kyrpides N.C."/>
            <person name="Woyke T."/>
        </authorList>
    </citation>
    <scope>NUCLEOTIDE SEQUENCE</scope>
    <source>
        <strain evidence="2">GVMAG-M-3300023110-24</strain>
    </source>
</reference>
<accession>A0A6C0CXV1</accession>
<feature type="coiled-coil region" evidence="1">
    <location>
        <begin position="60"/>
        <end position="111"/>
    </location>
</feature>
<organism evidence="2">
    <name type="scientific">viral metagenome</name>
    <dbReference type="NCBI Taxonomy" id="1070528"/>
    <lineage>
        <taxon>unclassified sequences</taxon>
        <taxon>metagenomes</taxon>
        <taxon>organismal metagenomes</taxon>
    </lineage>
</organism>
<protein>
    <submittedName>
        <fullName evidence="2">Uncharacterized protein</fullName>
    </submittedName>
</protein>
<evidence type="ECO:0000256" key="1">
    <source>
        <dbReference type="SAM" id="Coils"/>
    </source>
</evidence>
<dbReference type="EMBL" id="MN739508">
    <property type="protein sequence ID" value="QHT09097.1"/>
    <property type="molecule type" value="Genomic_DNA"/>
</dbReference>
<proteinExistence type="predicted"/>
<name>A0A6C0CXV1_9ZZZZ</name>
<sequence length="214" mass="25587">MSDLCNEPLDGYDDFPEEAMMIQEQAWQIMFKIPEDLGDLRKKMMFYMKLQDSLTERMLRDLKLDKNTELEDENKKLQEENAKLQEENEKLQKENNRLQKFRRKEAAEQKDLDYHRDRLGLSMDSTREQIVKANRIHHEQRLREIAECKERKKTAKNQWHAERAIATANGVEFETWKERASNLGIDKWLSKPVIRPDRCSDGNLMIYLMVKDLP</sequence>
<keyword evidence="1" id="KW-0175">Coiled coil</keyword>
<evidence type="ECO:0000313" key="2">
    <source>
        <dbReference type="EMBL" id="QHT09097.1"/>
    </source>
</evidence>